<proteinExistence type="predicted"/>
<comment type="caution">
    <text evidence="1">The sequence shown here is derived from an EMBL/GenBank/DDBJ whole genome shotgun (WGS) entry which is preliminary data.</text>
</comment>
<gene>
    <name evidence="1" type="ORF">LCGC14_1566540</name>
</gene>
<dbReference type="EMBL" id="LAZR01012162">
    <property type="protein sequence ID" value="KKM28263.1"/>
    <property type="molecule type" value="Genomic_DNA"/>
</dbReference>
<dbReference type="AlphaFoldDB" id="A0A0F9L1W4"/>
<accession>A0A0F9L1W4</accession>
<sequence length="67" mass="7985">MSNKAEDRIYFGIPSIKLKENKYAEERRDIILKRHVDEGSKFEVIHEVNIDEDKKKLINIKKNIQES</sequence>
<protein>
    <submittedName>
        <fullName evidence="1">Uncharacterized protein</fullName>
    </submittedName>
</protein>
<name>A0A0F9L1W4_9ZZZZ</name>
<evidence type="ECO:0000313" key="1">
    <source>
        <dbReference type="EMBL" id="KKM28263.1"/>
    </source>
</evidence>
<reference evidence="1" key="1">
    <citation type="journal article" date="2015" name="Nature">
        <title>Complex archaea that bridge the gap between prokaryotes and eukaryotes.</title>
        <authorList>
            <person name="Spang A."/>
            <person name="Saw J.H."/>
            <person name="Jorgensen S.L."/>
            <person name="Zaremba-Niedzwiedzka K."/>
            <person name="Martijn J."/>
            <person name="Lind A.E."/>
            <person name="van Eijk R."/>
            <person name="Schleper C."/>
            <person name="Guy L."/>
            <person name="Ettema T.J."/>
        </authorList>
    </citation>
    <scope>NUCLEOTIDE SEQUENCE</scope>
</reference>
<organism evidence="1">
    <name type="scientific">marine sediment metagenome</name>
    <dbReference type="NCBI Taxonomy" id="412755"/>
    <lineage>
        <taxon>unclassified sequences</taxon>
        <taxon>metagenomes</taxon>
        <taxon>ecological metagenomes</taxon>
    </lineage>
</organism>